<dbReference type="PANTHER" id="PTHR43280">
    <property type="entry name" value="ARAC-FAMILY TRANSCRIPTIONAL REGULATOR"/>
    <property type="match status" value="1"/>
</dbReference>
<dbReference type="Gene3D" id="1.10.10.60">
    <property type="entry name" value="Homeodomain-like"/>
    <property type="match status" value="2"/>
</dbReference>
<dbReference type="RefSeq" id="WP_239672820.1">
    <property type="nucleotide sequence ID" value="NZ_CP049742.1"/>
</dbReference>
<sequence>MMMELPQLLSVKKLNSIDIKITCTDCKSFMVYVESGYITLQKNLESITIRTHQLIWDNTCSFSPYHIHLSPLSSCWLLSWDKPIKTSLWKVKPPFNMKPFATCIHNLSETPSYEHLSSIYQLIDQLHNSKNISFGQEVDNYLQENINTKLTTSDLSNYLNLPSSTLYKKFINEFGVSPSVYVKQYKMNAATSLIRDSDASVKSIAKQLGFDDEFYFSRVFKNTYGVSPTLYKEQNVHGC</sequence>
<evidence type="ECO:0000256" key="1">
    <source>
        <dbReference type="ARBA" id="ARBA00023015"/>
    </source>
</evidence>
<dbReference type="InterPro" id="IPR018060">
    <property type="entry name" value="HTH_AraC"/>
</dbReference>
<evidence type="ECO:0000313" key="6">
    <source>
        <dbReference type="Proteomes" id="UP000593626"/>
    </source>
</evidence>
<evidence type="ECO:0000256" key="3">
    <source>
        <dbReference type="ARBA" id="ARBA00023163"/>
    </source>
</evidence>
<keyword evidence="3" id="KW-0804">Transcription</keyword>
<dbReference type="GO" id="GO:0043565">
    <property type="term" value="F:sequence-specific DNA binding"/>
    <property type="evidence" value="ECO:0007669"/>
    <property type="project" value="InterPro"/>
</dbReference>
<keyword evidence="2" id="KW-0238">DNA-binding</keyword>
<dbReference type="Proteomes" id="UP000593626">
    <property type="component" value="Chromosome"/>
</dbReference>
<keyword evidence="6" id="KW-1185">Reference proteome</keyword>
<dbReference type="AlphaFoldDB" id="A0A7S8CDT4"/>
<evidence type="ECO:0000259" key="4">
    <source>
        <dbReference type="PROSITE" id="PS01124"/>
    </source>
</evidence>
<evidence type="ECO:0000313" key="5">
    <source>
        <dbReference type="EMBL" id="QPC48137.1"/>
    </source>
</evidence>
<name>A0A7S8CDT4_9BACI</name>
<dbReference type="Pfam" id="PF12833">
    <property type="entry name" value="HTH_18"/>
    <property type="match status" value="1"/>
</dbReference>
<dbReference type="SMART" id="SM00342">
    <property type="entry name" value="HTH_ARAC"/>
    <property type="match status" value="1"/>
</dbReference>
<organism evidence="5 6">
    <name type="scientific">Mangrovibacillus cuniculi</name>
    <dbReference type="NCBI Taxonomy" id="2593652"/>
    <lineage>
        <taxon>Bacteria</taxon>
        <taxon>Bacillati</taxon>
        <taxon>Bacillota</taxon>
        <taxon>Bacilli</taxon>
        <taxon>Bacillales</taxon>
        <taxon>Bacillaceae</taxon>
        <taxon>Mangrovibacillus</taxon>
    </lineage>
</organism>
<dbReference type="InterPro" id="IPR020449">
    <property type="entry name" value="Tscrpt_reg_AraC-type_HTH"/>
</dbReference>
<reference evidence="5 6" key="1">
    <citation type="submission" date="2019-07" db="EMBL/GenBank/DDBJ databases">
        <title>Genome sequence of 2 isolates from Red Sea Mangroves.</title>
        <authorList>
            <person name="Sefrji F."/>
            <person name="Michoud G."/>
            <person name="Merlino G."/>
            <person name="Daffonchio D."/>
        </authorList>
    </citation>
    <scope>NUCLEOTIDE SEQUENCE [LARGE SCALE GENOMIC DNA]</scope>
    <source>
        <strain evidence="5 6">R1DC41</strain>
    </source>
</reference>
<dbReference type="PRINTS" id="PR00032">
    <property type="entry name" value="HTHARAC"/>
</dbReference>
<dbReference type="InterPro" id="IPR009057">
    <property type="entry name" value="Homeodomain-like_sf"/>
</dbReference>
<dbReference type="GO" id="GO:0003700">
    <property type="term" value="F:DNA-binding transcription factor activity"/>
    <property type="evidence" value="ECO:0007669"/>
    <property type="project" value="InterPro"/>
</dbReference>
<evidence type="ECO:0000256" key="2">
    <source>
        <dbReference type="ARBA" id="ARBA00023125"/>
    </source>
</evidence>
<proteinExistence type="predicted"/>
<feature type="domain" description="HTH araC/xylS-type" evidence="4">
    <location>
        <begin position="136"/>
        <end position="234"/>
    </location>
</feature>
<dbReference type="SUPFAM" id="SSF46689">
    <property type="entry name" value="Homeodomain-like"/>
    <property type="match status" value="1"/>
</dbReference>
<dbReference type="PROSITE" id="PS01124">
    <property type="entry name" value="HTH_ARAC_FAMILY_2"/>
    <property type="match status" value="1"/>
</dbReference>
<keyword evidence="1" id="KW-0805">Transcription regulation</keyword>
<dbReference type="EMBL" id="CP049742">
    <property type="protein sequence ID" value="QPC48137.1"/>
    <property type="molecule type" value="Genomic_DNA"/>
</dbReference>
<accession>A0A7S8CDT4</accession>
<dbReference type="KEGG" id="mcui:G8O30_14960"/>
<dbReference type="PANTHER" id="PTHR43280:SF10">
    <property type="entry name" value="REGULATORY PROTEIN POCR"/>
    <property type="match status" value="1"/>
</dbReference>
<protein>
    <submittedName>
        <fullName evidence="5">Helix-turn-helix transcriptional regulator</fullName>
    </submittedName>
</protein>
<gene>
    <name evidence="5" type="ORF">G8O30_14960</name>
</gene>